<proteinExistence type="predicted"/>
<evidence type="ECO:0000313" key="1">
    <source>
        <dbReference type="EMBL" id="KAK0368850.1"/>
    </source>
</evidence>
<name>A0ABQ9PG25_9PEZI</name>
<evidence type="ECO:0008006" key="3">
    <source>
        <dbReference type="Google" id="ProtNLM"/>
    </source>
</evidence>
<keyword evidence="2" id="KW-1185">Reference proteome</keyword>
<dbReference type="EMBL" id="JARUPT010000755">
    <property type="protein sequence ID" value="KAK0368850.1"/>
    <property type="molecule type" value="Genomic_DNA"/>
</dbReference>
<reference evidence="1" key="1">
    <citation type="submission" date="2023-04" db="EMBL/GenBank/DDBJ databases">
        <title>Colletotrichum limetticola genome sequence.</title>
        <authorList>
            <person name="Baroncelli R."/>
        </authorList>
    </citation>
    <scope>NUCLEOTIDE SEQUENCE</scope>
    <source>
        <strain evidence="1">KLA-Anderson</strain>
    </source>
</reference>
<gene>
    <name evidence="1" type="ORF">CLIM01_13793</name>
</gene>
<sequence length="68" mass="7500">MGRDLCLRLSLCSCLRVAVKKVDRPSNTEKYLTKPKLSSGSRQVQKLASACGRVESRVSVVSFCAERP</sequence>
<protein>
    <recommendedName>
        <fullName evidence="3">Secreted protein</fullName>
    </recommendedName>
</protein>
<dbReference type="Proteomes" id="UP001169217">
    <property type="component" value="Unassembled WGS sequence"/>
</dbReference>
<organism evidence="1 2">
    <name type="scientific">Colletotrichum limetticola</name>
    <dbReference type="NCBI Taxonomy" id="1209924"/>
    <lineage>
        <taxon>Eukaryota</taxon>
        <taxon>Fungi</taxon>
        <taxon>Dikarya</taxon>
        <taxon>Ascomycota</taxon>
        <taxon>Pezizomycotina</taxon>
        <taxon>Sordariomycetes</taxon>
        <taxon>Hypocreomycetidae</taxon>
        <taxon>Glomerellales</taxon>
        <taxon>Glomerellaceae</taxon>
        <taxon>Colletotrichum</taxon>
        <taxon>Colletotrichum acutatum species complex</taxon>
    </lineage>
</organism>
<comment type="caution">
    <text evidence="1">The sequence shown here is derived from an EMBL/GenBank/DDBJ whole genome shotgun (WGS) entry which is preliminary data.</text>
</comment>
<evidence type="ECO:0000313" key="2">
    <source>
        <dbReference type="Proteomes" id="UP001169217"/>
    </source>
</evidence>
<accession>A0ABQ9PG25</accession>